<feature type="transmembrane region" description="Helical" evidence="1">
    <location>
        <begin position="65"/>
        <end position="84"/>
    </location>
</feature>
<evidence type="ECO:0000256" key="1">
    <source>
        <dbReference type="SAM" id="Phobius"/>
    </source>
</evidence>
<reference evidence="2 3" key="1">
    <citation type="submission" date="2019-03" db="EMBL/GenBank/DDBJ databases">
        <title>First draft genome of Liparis tanakae, snailfish: a comprehensive survey of snailfish specific genes.</title>
        <authorList>
            <person name="Kim W."/>
            <person name="Song I."/>
            <person name="Jeong J.-H."/>
            <person name="Kim D."/>
            <person name="Kim S."/>
            <person name="Ryu S."/>
            <person name="Song J.Y."/>
            <person name="Lee S.K."/>
        </authorList>
    </citation>
    <scope>NUCLEOTIDE SEQUENCE [LARGE SCALE GENOMIC DNA]</scope>
    <source>
        <tissue evidence="2">Muscle</tissue>
    </source>
</reference>
<evidence type="ECO:0000313" key="3">
    <source>
        <dbReference type="Proteomes" id="UP000314294"/>
    </source>
</evidence>
<keyword evidence="1" id="KW-1133">Transmembrane helix</keyword>
<dbReference type="Proteomes" id="UP000314294">
    <property type="component" value="Unassembled WGS sequence"/>
</dbReference>
<gene>
    <name evidence="2" type="ORF">EYF80_035196</name>
</gene>
<accession>A0A4Z2GM29</accession>
<dbReference type="AlphaFoldDB" id="A0A4Z2GM29"/>
<keyword evidence="1" id="KW-0812">Transmembrane</keyword>
<dbReference type="EMBL" id="SRLO01000480">
    <property type="protein sequence ID" value="TNN54566.1"/>
    <property type="molecule type" value="Genomic_DNA"/>
</dbReference>
<comment type="caution">
    <text evidence="2">The sequence shown here is derived from an EMBL/GenBank/DDBJ whole genome shotgun (WGS) entry which is preliminary data.</text>
</comment>
<keyword evidence="3" id="KW-1185">Reference proteome</keyword>
<keyword evidence="1" id="KW-0472">Membrane</keyword>
<evidence type="ECO:0000313" key="2">
    <source>
        <dbReference type="EMBL" id="TNN54566.1"/>
    </source>
</evidence>
<protein>
    <submittedName>
        <fullName evidence="2">Uncharacterized protein</fullName>
    </submittedName>
</protein>
<proteinExistence type="predicted"/>
<name>A0A4Z2GM29_9TELE</name>
<organism evidence="2 3">
    <name type="scientific">Liparis tanakae</name>
    <name type="common">Tanaka's snailfish</name>
    <dbReference type="NCBI Taxonomy" id="230148"/>
    <lineage>
        <taxon>Eukaryota</taxon>
        <taxon>Metazoa</taxon>
        <taxon>Chordata</taxon>
        <taxon>Craniata</taxon>
        <taxon>Vertebrata</taxon>
        <taxon>Euteleostomi</taxon>
        <taxon>Actinopterygii</taxon>
        <taxon>Neopterygii</taxon>
        <taxon>Teleostei</taxon>
        <taxon>Neoteleostei</taxon>
        <taxon>Acanthomorphata</taxon>
        <taxon>Eupercaria</taxon>
        <taxon>Perciformes</taxon>
        <taxon>Cottioidei</taxon>
        <taxon>Cottales</taxon>
        <taxon>Liparidae</taxon>
        <taxon>Liparis</taxon>
    </lineage>
</organism>
<feature type="transmembrane region" description="Helical" evidence="1">
    <location>
        <begin position="104"/>
        <end position="124"/>
    </location>
</feature>
<sequence length="328" mass="36468">MEFSKNVLHLHKSQLVLHRQTRQCTFGFDKFFCLGTFPFAEGHLQLLHGLLMRGNGRFQLGTRQFNNISILLLSLAYAHLQLFVVTRERYRCGPQKGGGLAVDLFLSVELLLVLCQVFLLLNYLGSQLISQRVDLLQKGRKSRVRVPGALLGRKTQLQVSFGDASFLYAELKVLHLPVQQRNIMSTLRSTGTGRADLLLIIPEHANLLLHLSNMASSLGNFSSLHVPLSHQLLNMLLLLLQRLLQGCGAGDLAIITPVRLGLALTEEATELMVLMEEELGLRFKPVSERLERDSLFARTRLEGGVAGVAGVVEKAFLVVVVVEGQEEV</sequence>